<protein>
    <submittedName>
        <fullName evidence="1">Uncharacterized protein</fullName>
    </submittedName>
</protein>
<evidence type="ECO:0000313" key="2">
    <source>
        <dbReference type="Proteomes" id="UP000058857"/>
    </source>
</evidence>
<organism evidence="1">
    <name type="scientific">Leptospira borgpetersenii serovar Ballum</name>
    <dbReference type="NCBI Taxonomy" id="280505"/>
    <lineage>
        <taxon>Bacteria</taxon>
        <taxon>Pseudomonadati</taxon>
        <taxon>Spirochaetota</taxon>
        <taxon>Spirochaetia</taxon>
        <taxon>Leptospirales</taxon>
        <taxon>Leptospiraceae</taxon>
        <taxon>Leptospira</taxon>
    </lineage>
</organism>
<reference evidence="1 2" key="1">
    <citation type="journal article" date="2015" name="PLoS Negl. Trop. Dis.">
        <title>Distribution of Plasmids in Distinct Leptospira Pathogenic Species.</title>
        <authorList>
            <person name="Wang Y."/>
            <person name="Zhuang X."/>
            <person name="Zhong Y."/>
            <person name="Zhang C."/>
            <person name="Zhang Y."/>
            <person name="Zeng L."/>
            <person name="Zhu Y."/>
            <person name="He P."/>
            <person name="Dong K."/>
            <person name="Pal U."/>
            <person name="Guo X."/>
            <person name="Qin J."/>
        </authorList>
    </citation>
    <scope>NUCLEOTIDE SEQUENCE [LARGE SCALE GENOMIC DNA]</scope>
    <source>
        <strain evidence="1 2">56604</strain>
    </source>
</reference>
<sequence>MGCFYGLKRGNQEGIRILPPTEPALCIRIQPRLLSFCEDGTSQENCWKRGLK</sequence>
<accession>A0A0S2IRU7</accession>
<name>A0A0S2IRU7_LEPBO</name>
<proteinExistence type="predicted"/>
<dbReference type="Proteomes" id="UP000058857">
    <property type="component" value="Chromosome 1"/>
</dbReference>
<gene>
    <name evidence="1" type="ORF">LBBP_02124</name>
</gene>
<dbReference type="AlphaFoldDB" id="A0A0S2IRU7"/>
<dbReference type="EMBL" id="CP012029">
    <property type="protein sequence ID" value="ALO26386.1"/>
    <property type="molecule type" value="Genomic_DNA"/>
</dbReference>
<evidence type="ECO:0000313" key="1">
    <source>
        <dbReference type="EMBL" id="ALO26386.1"/>
    </source>
</evidence>